<comment type="caution">
    <text evidence="10">The sequence shown here is derived from an EMBL/GenBank/DDBJ whole genome shotgun (WGS) entry which is preliminary data.</text>
</comment>
<evidence type="ECO:0000256" key="4">
    <source>
        <dbReference type="ARBA" id="ARBA00022692"/>
    </source>
</evidence>
<keyword evidence="3" id="KW-0813">Transport</keyword>
<keyword evidence="8 9" id="KW-0472">Membrane</keyword>
<dbReference type="PANTHER" id="PTHR12263:SF0">
    <property type="entry name" value="V-TYPE PROTON ATPASE SUBUNIT"/>
    <property type="match status" value="1"/>
</dbReference>
<dbReference type="Proteomes" id="UP001489004">
    <property type="component" value="Unassembled WGS sequence"/>
</dbReference>
<comment type="subcellular location">
    <subcellularLocation>
        <location evidence="1">Endomembrane system</location>
        <topology evidence="1">Multi-pass membrane protein</topology>
    </subcellularLocation>
</comment>
<dbReference type="GO" id="GO:0012505">
    <property type="term" value="C:endomembrane system"/>
    <property type="evidence" value="ECO:0007669"/>
    <property type="project" value="UniProtKB-SubCell"/>
</dbReference>
<keyword evidence="7" id="KW-0406">Ion transport</keyword>
<sequence length="68" mass="7220">MALGLLVGTLIFLGLEGIVTLGVVFTGTSGKNALKHTLATTTVVCLWLIWAIVYMAQMHPLIRPVLAA</sequence>
<dbReference type="EMBL" id="JALJOR010000011">
    <property type="protein sequence ID" value="KAK9808639.1"/>
    <property type="molecule type" value="Genomic_DNA"/>
</dbReference>
<protein>
    <submittedName>
        <fullName evidence="10">Uncharacterized protein</fullName>
    </submittedName>
</protein>
<keyword evidence="5" id="KW-0375">Hydrogen ion transport</keyword>
<evidence type="ECO:0000256" key="9">
    <source>
        <dbReference type="SAM" id="Phobius"/>
    </source>
</evidence>
<comment type="similarity">
    <text evidence="2">Belongs to the V-ATPase e1/e2 subunit family.</text>
</comment>
<keyword evidence="11" id="KW-1185">Reference proteome</keyword>
<evidence type="ECO:0000313" key="10">
    <source>
        <dbReference type="EMBL" id="KAK9808639.1"/>
    </source>
</evidence>
<evidence type="ECO:0000256" key="6">
    <source>
        <dbReference type="ARBA" id="ARBA00022989"/>
    </source>
</evidence>
<proteinExistence type="inferred from homology"/>
<evidence type="ECO:0000256" key="8">
    <source>
        <dbReference type="ARBA" id="ARBA00023136"/>
    </source>
</evidence>
<dbReference type="GO" id="GO:0033179">
    <property type="term" value="C:proton-transporting V-type ATPase, V0 domain"/>
    <property type="evidence" value="ECO:0007669"/>
    <property type="project" value="InterPro"/>
</dbReference>
<reference evidence="10 11" key="1">
    <citation type="journal article" date="2024" name="Nat. Commun.">
        <title>Phylogenomics reveals the evolutionary origins of lichenization in chlorophyte algae.</title>
        <authorList>
            <person name="Puginier C."/>
            <person name="Libourel C."/>
            <person name="Otte J."/>
            <person name="Skaloud P."/>
            <person name="Haon M."/>
            <person name="Grisel S."/>
            <person name="Petersen M."/>
            <person name="Berrin J.G."/>
            <person name="Delaux P.M."/>
            <person name="Dal Grande F."/>
            <person name="Keller J."/>
        </authorList>
    </citation>
    <scope>NUCLEOTIDE SEQUENCE [LARGE SCALE GENOMIC DNA]</scope>
    <source>
        <strain evidence="10 11">SAG 2043</strain>
    </source>
</reference>
<evidence type="ECO:0000256" key="3">
    <source>
        <dbReference type="ARBA" id="ARBA00022448"/>
    </source>
</evidence>
<gene>
    <name evidence="10" type="ORF">WJX72_001069</name>
</gene>
<dbReference type="Pfam" id="PF05493">
    <property type="entry name" value="ATP_synt_H"/>
    <property type="match status" value="1"/>
</dbReference>
<evidence type="ECO:0000256" key="5">
    <source>
        <dbReference type="ARBA" id="ARBA00022781"/>
    </source>
</evidence>
<keyword evidence="4 9" id="KW-0812">Transmembrane</keyword>
<name>A0AAW1PKN8_9CHLO</name>
<evidence type="ECO:0000256" key="7">
    <source>
        <dbReference type="ARBA" id="ARBA00023065"/>
    </source>
</evidence>
<feature type="transmembrane region" description="Helical" evidence="9">
    <location>
        <begin position="33"/>
        <end position="56"/>
    </location>
</feature>
<evidence type="ECO:0000256" key="1">
    <source>
        <dbReference type="ARBA" id="ARBA00004127"/>
    </source>
</evidence>
<evidence type="ECO:0000313" key="11">
    <source>
        <dbReference type="Proteomes" id="UP001489004"/>
    </source>
</evidence>
<keyword evidence="6 9" id="KW-1133">Transmembrane helix</keyword>
<dbReference type="PANTHER" id="PTHR12263">
    <property type="entry name" value="VACUOLAR ATP SYNTHASE SUBUNIT H"/>
    <property type="match status" value="1"/>
</dbReference>
<accession>A0AAW1PKN8</accession>
<organism evidence="10 11">
    <name type="scientific">[Myrmecia] bisecta</name>
    <dbReference type="NCBI Taxonomy" id="41462"/>
    <lineage>
        <taxon>Eukaryota</taxon>
        <taxon>Viridiplantae</taxon>
        <taxon>Chlorophyta</taxon>
        <taxon>core chlorophytes</taxon>
        <taxon>Trebouxiophyceae</taxon>
        <taxon>Trebouxiales</taxon>
        <taxon>Trebouxiaceae</taxon>
        <taxon>Myrmecia</taxon>
    </lineage>
</organism>
<dbReference type="AlphaFoldDB" id="A0AAW1PKN8"/>
<dbReference type="GO" id="GO:0046961">
    <property type="term" value="F:proton-transporting ATPase activity, rotational mechanism"/>
    <property type="evidence" value="ECO:0007669"/>
    <property type="project" value="InterPro"/>
</dbReference>
<evidence type="ECO:0000256" key="2">
    <source>
        <dbReference type="ARBA" id="ARBA00008328"/>
    </source>
</evidence>
<dbReference type="InterPro" id="IPR008389">
    <property type="entry name" value="ATPase_V0-cplx_e1/e2_su"/>
</dbReference>